<accession>A0A8J9X756</accession>
<organism evidence="2">
    <name type="scientific">Phaeodactylum tricornutum</name>
    <name type="common">Diatom</name>
    <dbReference type="NCBI Taxonomy" id="2850"/>
    <lineage>
        <taxon>Eukaryota</taxon>
        <taxon>Sar</taxon>
        <taxon>Stramenopiles</taxon>
        <taxon>Ochrophyta</taxon>
        <taxon>Bacillariophyta</taxon>
        <taxon>Bacillariophyceae</taxon>
        <taxon>Bacillariophycidae</taxon>
        <taxon>Naviculales</taxon>
        <taxon>Phaeodactylaceae</taxon>
        <taxon>Phaeodactylum</taxon>
    </lineage>
</organism>
<dbReference type="PANTHER" id="PTHR33219:SF14">
    <property type="entry name" value="PROTEIN COFACTOR ASSEMBLY OF COMPLEX C SUBUNIT B CCB3, CHLOROPLASTIC-RELATED"/>
    <property type="match status" value="1"/>
</dbReference>
<dbReference type="Proteomes" id="UP000836788">
    <property type="component" value="Chromosome 7"/>
</dbReference>
<feature type="signal peptide" evidence="1">
    <location>
        <begin position="1"/>
        <end position="16"/>
    </location>
</feature>
<name>A0A8J9X756_PHATR</name>
<evidence type="ECO:0000256" key="1">
    <source>
        <dbReference type="SAM" id="SignalP"/>
    </source>
</evidence>
<gene>
    <name evidence="2" type="ORF">PTTT1_LOCUS51128</name>
</gene>
<dbReference type="GO" id="GO:0016020">
    <property type="term" value="C:membrane"/>
    <property type="evidence" value="ECO:0007669"/>
    <property type="project" value="InterPro"/>
</dbReference>
<dbReference type="PANTHER" id="PTHR33219">
    <property type="entry name" value="YLMG HOMOLOG PROTEIN 2, CHLOROPLASTIC"/>
    <property type="match status" value="1"/>
</dbReference>
<proteinExistence type="predicted"/>
<dbReference type="InterPro" id="IPR003425">
    <property type="entry name" value="CCB3/YggT"/>
</dbReference>
<feature type="non-terminal residue" evidence="2">
    <location>
        <position position="1"/>
    </location>
</feature>
<dbReference type="AlphaFoldDB" id="A0A8J9X756"/>
<dbReference type="EMBL" id="OU594948">
    <property type="protein sequence ID" value="CAG9293309.1"/>
    <property type="molecule type" value="Genomic_DNA"/>
</dbReference>
<dbReference type="Pfam" id="PF02325">
    <property type="entry name" value="CCB3_YggT"/>
    <property type="match status" value="1"/>
</dbReference>
<sequence>FLNFMSLAMLSRVVLSWYPTANLKEAPWIFLVIPTEPLLRAVKGVIPPAFGVDITPVAWLGLFTFVHEILLGQQGLFTMKMKYGI</sequence>
<reference evidence="2" key="1">
    <citation type="submission" date="2022-02" db="EMBL/GenBank/DDBJ databases">
        <authorList>
            <person name="Giguere J D."/>
        </authorList>
    </citation>
    <scope>NUCLEOTIDE SEQUENCE</scope>
    <source>
        <strain evidence="2">CCAP 1055/1</strain>
    </source>
</reference>
<feature type="chain" id="PRO_5035432427" description="YggT family protein" evidence="1">
    <location>
        <begin position="17"/>
        <end position="85"/>
    </location>
</feature>
<protein>
    <recommendedName>
        <fullName evidence="3">YggT family protein</fullName>
    </recommendedName>
</protein>
<evidence type="ECO:0000313" key="2">
    <source>
        <dbReference type="EMBL" id="CAG9293309.1"/>
    </source>
</evidence>
<keyword evidence="1" id="KW-0732">Signal</keyword>
<evidence type="ECO:0008006" key="3">
    <source>
        <dbReference type="Google" id="ProtNLM"/>
    </source>
</evidence>